<dbReference type="GO" id="GO:0006890">
    <property type="term" value="P:retrograde vesicle-mediated transport, Golgi to endoplasmic reticulum"/>
    <property type="evidence" value="ECO:0007669"/>
    <property type="project" value="InterPro"/>
</dbReference>
<dbReference type="PANTHER" id="PTHR13520:SF0">
    <property type="entry name" value="RAD50-INTERACTING PROTEIN 1"/>
    <property type="match status" value="1"/>
</dbReference>
<dbReference type="PANTHER" id="PTHR13520">
    <property type="entry name" value="RAD50-INTERACTING PROTEIN 1 RINT-1"/>
    <property type="match status" value="1"/>
</dbReference>
<sequence length="860" mass="95997">MIEKDPGEAIESVRQFLDGHFTTLESLELIDKLLHDEEETNALLGEELKASQSATQALYQEAGAIAEEVREGSLRLIDIHSEIVGSSADDEVSAWQFREGTEIMSLIAVLAAELQNYERLNLSKYYVDIVVDVEQTSSQVKQDLAANKQSVQSACKHAFEILSTHGTKDLSTNCATGKQAESHLGKYIRKSVKDIWEHVEAAAGDALNRSLVKLGWPAKLDMSSISAVVDFDASFSMLMSLGRILYDAEETLDQCHIDLRKGRKSSLPLEYMARAVDIRMRYHFETARETNRADKPEWWLSQLLTTLRNIVPFLEAHVQWLYDGTDFSKKLDVRNEFIGLLLPIVQRKLAYDRQEYLRMGMVIPSVVRELADFEHTLQQVYFFEGSSVLSEFLADNAIFDAWVEAERSTAISSYMKTVAEPGAFDPVYQSDVLEPDDPKPTLISEKVVLLIEDIAERYSMVPSCMLQLQLLSTSQFPIVIAMVEDIEAEIDEFSRVSLAFIRSTAGMSSAGASSTAATTNAAAATTTAASAQSMLVSQLGCLISWYQTVWHVEEAAREWNNSADYVDMWAAVCHRARAIGQGADPRDWREDCDSWSSEDRRLLDEGPGSAAGIPNSFDDNGSENENDEWLDGGIWERSIKTLGDLKQRILELVCKAINKETIDHMRSYRKKRNWEITDTLDDGSGLSVELSGVLPELSLSLLSLSRVLPYSAFVRITRSLSDELDLFLVERVACAHSFNAQAGRQFCRDIDALSRVLSLSVARAEFKAPTKYSLPRARECCQILSCAVDSAASPPVSNESRISLSLEEWAPTVMDAAADDRETALVLEKLGIRYLSVKQVRQLVNNRSDFDQSSAMSFSE</sequence>
<reference evidence="2" key="1">
    <citation type="submission" date="2022-07" db="EMBL/GenBank/DDBJ databases">
        <title>Phylogenomic reconstructions and comparative analyses of Kickxellomycotina fungi.</title>
        <authorList>
            <person name="Reynolds N.K."/>
            <person name="Stajich J.E."/>
            <person name="Barry K."/>
            <person name="Grigoriev I.V."/>
            <person name="Crous P."/>
            <person name="Smith M.E."/>
        </authorList>
    </citation>
    <scope>NUCLEOTIDE SEQUENCE</scope>
    <source>
        <strain evidence="2">NBRC 105413</strain>
    </source>
</reference>
<dbReference type="Proteomes" id="UP001145021">
    <property type="component" value="Unassembled WGS sequence"/>
</dbReference>
<dbReference type="Pfam" id="PF04437">
    <property type="entry name" value="RINT1_TIP1"/>
    <property type="match status" value="1"/>
</dbReference>
<evidence type="ECO:0008006" key="4">
    <source>
        <dbReference type="Google" id="ProtNLM"/>
    </source>
</evidence>
<dbReference type="InterPro" id="IPR042044">
    <property type="entry name" value="EXOC6PINT-1/Sec15/Tip20_C_dom2"/>
</dbReference>
<dbReference type="GO" id="GO:0006888">
    <property type="term" value="P:endoplasmic reticulum to Golgi vesicle-mediated transport"/>
    <property type="evidence" value="ECO:0007669"/>
    <property type="project" value="InterPro"/>
</dbReference>
<dbReference type="AlphaFoldDB" id="A0A9W8CMC7"/>
<protein>
    <recommendedName>
        <fullName evidence="4">RAD50-interacting protein 1</fullName>
    </recommendedName>
</protein>
<gene>
    <name evidence="2" type="ORF">LPJ64_001013</name>
</gene>
<feature type="region of interest" description="Disordered" evidence="1">
    <location>
        <begin position="599"/>
        <end position="625"/>
    </location>
</feature>
<dbReference type="GO" id="GO:0060628">
    <property type="term" value="P:regulation of ER to Golgi vesicle-mediated transport"/>
    <property type="evidence" value="ECO:0007669"/>
    <property type="project" value="TreeGrafter"/>
</dbReference>
<keyword evidence="3" id="KW-1185">Reference proteome</keyword>
<dbReference type="PROSITE" id="PS51386">
    <property type="entry name" value="RINT1_TIP20"/>
    <property type="match status" value="1"/>
</dbReference>
<dbReference type="Gene3D" id="1.20.58.670">
    <property type="entry name" value="Dsl1p vesicle tethering complex, Tip20p subunit, domain D"/>
    <property type="match status" value="1"/>
</dbReference>
<organism evidence="2 3">
    <name type="scientific">Coemansia asiatica</name>
    <dbReference type="NCBI Taxonomy" id="1052880"/>
    <lineage>
        <taxon>Eukaryota</taxon>
        <taxon>Fungi</taxon>
        <taxon>Fungi incertae sedis</taxon>
        <taxon>Zoopagomycota</taxon>
        <taxon>Kickxellomycotina</taxon>
        <taxon>Kickxellomycetes</taxon>
        <taxon>Kickxellales</taxon>
        <taxon>Kickxellaceae</taxon>
        <taxon>Coemansia</taxon>
    </lineage>
</organism>
<comment type="caution">
    <text evidence="2">The sequence shown here is derived from an EMBL/GenBank/DDBJ whole genome shotgun (WGS) entry which is preliminary data.</text>
</comment>
<evidence type="ECO:0000313" key="3">
    <source>
        <dbReference type="Proteomes" id="UP001145021"/>
    </source>
</evidence>
<dbReference type="EMBL" id="JANBOH010000024">
    <property type="protein sequence ID" value="KAJ1647634.1"/>
    <property type="molecule type" value="Genomic_DNA"/>
</dbReference>
<proteinExistence type="predicted"/>
<evidence type="ECO:0000313" key="2">
    <source>
        <dbReference type="EMBL" id="KAJ1647634.1"/>
    </source>
</evidence>
<dbReference type="GO" id="GO:0070939">
    <property type="term" value="C:Dsl1/NZR complex"/>
    <property type="evidence" value="ECO:0007669"/>
    <property type="project" value="InterPro"/>
</dbReference>
<accession>A0A9W8CMC7</accession>
<dbReference type="InterPro" id="IPR007528">
    <property type="entry name" value="RINT1_Tip20"/>
</dbReference>
<name>A0A9W8CMC7_9FUNG</name>
<evidence type="ECO:0000256" key="1">
    <source>
        <dbReference type="SAM" id="MobiDB-lite"/>
    </source>
</evidence>